<dbReference type="VEuPathDB" id="FungiDB:T551_03459"/>
<dbReference type="EMBL" id="LFWA01000017">
    <property type="protein sequence ID" value="KTW26542.1"/>
    <property type="molecule type" value="Genomic_DNA"/>
</dbReference>
<evidence type="ECO:0000256" key="4">
    <source>
        <dbReference type="ARBA" id="ARBA00022840"/>
    </source>
</evidence>
<dbReference type="PANTHER" id="PTHR45644">
    <property type="entry name" value="AAA ATPASE, PUTATIVE (AFU_ORTHOLOGUE AFUA_2G12920)-RELATED-RELATED"/>
    <property type="match status" value="1"/>
</dbReference>
<keyword evidence="3" id="KW-1000">Mitochondrion outer membrane</keyword>
<comment type="subcellular location">
    <subcellularLocation>
        <location evidence="1">Mitochondrion outer membrane</location>
        <topology evidence="1">Single-pass membrane protein</topology>
    </subcellularLocation>
</comment>
<dbReference type="SUPFAM" id="SSF52540">
    <property type="entry name" value="P-loop containing nucleoside triphosphate hydrolases"/>
    <property type="match status" value="1"/>
</dbReference>
<dbReference type="Proteomes" id="UP000053447">
    <property type="component" value="Unassembled WGS sequence"/>
</dbReference>
<keyword evidence="2" id="KW-0547">Nucleotide-binding</keyword>
<dbReference type="InterPro" id="IPR003960">
    <property type="entry name" value="ATPase_AAA_CS"/>
</dbReference>
<comment type="caution">
    <text evidence="8">The sequence shown here is derived from an EMBL/GenBank/DDBJ whole genome shotgun (WGS) entry which is preliminary data.</text>
</comment>
<dbReference type="Gene3D" id="1.10.8.60">
    <property type="match status" value="1"/>
</dbReference>
<dbReference type="OrthoDB" id="39734at2759"/>
<dbReference type="RefSeq" id="XP_018228071.1">
    <property type="nucleotide sequence ID" value="XM_018375722.1"/>
</dbReference>
<sequence>MTIFVITKFQLYFFPFSKVQKQRICKFYKIKYIYKTSLSRFSTYSHVLKSNPRKSDPADSLKSELETHEKLQKSNDNISFKSSSFLKTLSSNNKKKKRKGDQYGNSAKSIYNPIIPEWFLENNVFLYNSIKSEEPDSKTKQDISNSDLYDIHVFDDHFFVTKSLIKELMAHLNASFIFNPTKKKENNSSRKTNLMLTCPVEGSVYFLDSIVHEISNLLEADLIKISPQDLEDLVGDIFEEDCTELLNTGVFPNLSFTTYNKKLSIQENNETEEHEDIEEDDTISEINLNHNTGKKIVLGPVLQVLTASLSKNSNNREFHDVLQSLKHIQNNVGLHEKLSLILSKLLVSNLKKQKKLQSLTLSTEKAPLYSQNKTIIYIQEYSSLINSISGNYVLKVLWEVVHLKRKKGENIIIVAGSHKDIIDRGSVIRDNMFLPIEQFYRNIFIVPVTSKDQDSLYIDKTFNKHQTMHIKEINIRHLNSLLKRRCGVKFELDISKFLHSDLKLFPNIQNEIWTFDFIHRIISVAIGLYKGSKNNQEVISLNTLDISNAIELIKENNEIKKTWEAASKYQQEKCKQQLEEERKKKGFIDYNSLDCNKYEKKLLSGVVNPEMISVGFDSVRTPPSTKNILQTLISLPLKEPEAFNFGVLSRNRISGVLLFGPPGSGKTLLAKAVAKDCGARVLEVKGSEIFNMYVGEGEKNVKAIFSLARKLSPCVVFIDEVDAIFASRRSDYNNPSHREVINQFMSEWDGLISQNMGVMIMGATNRPFDLDEAIIRRMPKRILVDLPTEEDRKEILKIHLKDEILADDVNFDELSKKTILFSGSDLKNLCVAAALASINENLQSENTNRSYSRILKKSHFENALNEITSSISNDMSSLIELRKWDEKYGKKKDIFKKTWGFGDINVSDLSKVHIRKLGDNI</sequence>
<evidence type="ECO:0000256" key="2">
    <source>
        <dbReference type="ARBA" id="ARBA00022741"/>
    </source>
</evidence>
<keyword evidence="9" id="KW-1185">Reference proteome</keyword>
<accession>A0A0W4ZDZ1</accession>
<dbReference type="InterPro" id="IPR051701">
    <property type="entry name" value="Mito_OM_Translocase_MSP1"/>
</dbReference>
<evidence type="ECO:0000256" key="1">
    <source>
        <dbReference type="ARBA" id="ARBA00004572"/>
    </source>
</evidence>
<dbReference type="GO" id="GO:0016887">
    <property type="term" value="F:ATP hydrolysis activity"/>
    <property type="evidence" value="ECO:0007669"/>
    <property type="project" value="InterPro"/>
</dbReference>
<dbReference type="GO" id="GO:0005741">
    <property type="term" value="C:mitochondrial outer membrane"/>
    <property type="evidence" value="ECO:0007669"/>
    <property type="project" value="UniProtKB-SubCell"/>
</dbReference>
<keyword evidence="3" id="KW-0472">Membrane</keyword>
<dbReference type="InterPro" id="IPR056027">
    <property type="entry name" value="DUF7608"/>
</dbReference>
<dbReference type="STRING" id="1408657.A0A0W4ZDZ1"/>
<dbReference type="SMART" id="SM00382">
    <property type="entry name" value="AAA"/>
    <property type="match status" value="1"/>
</dbReference>
<gene>
    <name evidence="8" type="ORF">T551_03459</name>
</gene>
<dbReference type="AlphaFoldDB" id="A0A0W4ZDZ1"/>
<dbReference type="InterPro" id="IPR041569">
    <property type="entry name" value="AAA_lid_3"/>
</dbReference>
<evidence type="ECO:0000259" key="7">
    <source>
        <dbReference type="SMART" id="SM00382"/>
    </source>
</evidence>
<reference evidence="9" key="1">
    <citation type="journal article" date="2016" name="Nat. Commun.">
        <title>Genome analysis of three Pneumocystis species reveals adaptation mechanisms to life exclusively in mammalian hosts.</title>
        <authorList>
            <person name="Ma L."/>
            <person name="Chen Z."/>
            <person name="Huang D.W."/>
            <person name="Kutty G."/>
            <person name="Ishihara M."/>
            <person name="Wang H."/>
            <person name="Abouelleil A."/>
            <person name="Bishop L."/>
            <person name="Davey E."/>
            <person name="Deng R."/>
            <person name="Deng X."/>
            <person name="Fan L."/>
            <person name="Fantoni G."/>
            <person name="Fitzgerald M."/>
            <person name="Gogineni E."/>
            <person name="Goldberg J.M."/>
            <person name="Handley G."/>
            <person name="Hu X."/>
            <person name="Huber C."/>
            <person name="Jiao X."/>
            <person name="Jones K."/>
            <person name="Levin J.Z."/>
            <person name="Liu Y."/>
            <person name="Macdonald P."/>
            <person name="Melnikov A."/>
            <person name="Raley C."/>
            <person name="Sassi M."/>
            <person name="Sherman B.T."/>
            <person name="Song X."/>
            <person name="Sykes S."/>
            <person name="Tran B."/>
            <person name="Walsh L."/>
            <person name="Xia Y."/>
            <person name="Yang J."/>
            <person name="Young S."/>
            <person name="Zeng Q."/>
            <person name="Zheng X."/>
            <person name="Stephens R."/>
            <person name="Nusbaum C."/>
            <person name="Birren B.W."/>
            <person name="Azadi P."/>
            <person name="Lempicki R.A."/>
            <person name="Cuomo C.A."/>
            <person name="Kovacs J.A."/>
        </authorList>
    </citation>
    <scope>NUCLEOTIDE SEQUENCE [LARGE SCALE GENOMIC DNA]</scope>
    <source>
        <strain evidence="9">RU7</strain>
    </source>
</reference>
<dbReference type="Gene3D" id="3.40.50.300">
    <property type="entry name" value="P-loop containing nucleotide triphosphate hydrolases"/>
    <property type="match status" value="1"/>
</dbReference>
<feature type="compositionally biased region" description="Basic and acidic residues" evidence="6">
    <location>
        <begin position="53"/>
        <end position="72"/>
    </location>
</feature>
<dbReference type="InterPro" id="IPR027417">
    <property type="entry name" value="P-loop_NTPase"/>
</dbReference>
<evidence type="ECO:0000256" key="3">
    <source>
        <dbReference type="ARBA" id="ARBA00022787"/>
    </source>
</evidence>
<dbReference type="InterPro" id="IPR003593">
    <property type="entry name" value="AAA+_ATPase"/>
</dbReference>
<dbReference type="Pfam" id="PF00004">
    <property type="entry name" value="AAA"/>
    <property type="match status" value="1"/>
</dbReference>
<evidence type="ECO:0000313" key="8">
    <source>
        <dbReference type="EMBL" id="KTW26542.1"/>
    </source>
</evidence>
<name>A0A0W4ZDZ1_PNEJ7</name>
<dbReference type="PANTHER" id="PTHR45644:SF56">
    <property type="entry name" value="AAA ATPASE, PUTATIVE (AFU_ORTHOLOGUE AFUA_2G12920)-RELATED"/>
    <property type="match status" value="1"/>
</dbReference>
<dbReference type="Pfam" id="PF24581">
    <property type="entry name" value="DUF7608"/>
    <property type="match status" value="1"/>
</dbReference>
<protein>
    <recommendedName>
        <fullName evidence="7">AAA+ ATPase domain-containing protein</fullName>
    </recommendedName>
</protein>
<keyword evidence="4" id="KW-0067">ATP-binding</keyword>
<feature type="region of interest" description="Disordered" evidence="6">
    <location>
        <begin position="48"/>
        <end position="72"/>
    </location>
</feature>
<dbReference type="GeneID" id="28941977"/>
<dbReference type="Pfam" id="PF17862">
    <property type="entry name" value="AAA_lid_3"/>
    <property type="match status" value="1"/>
</dbReference>
<feature type="domain" description="AAA+ ATPase" evidence="7">
    <location>
        <begin position="652"/>
        <end position="788"/>
    </location>
</feature>
<dbReference type="GO" id="GO:0005524">
    <property type="term" value="F:ATP binding"/>
    <property type="evidence" value="ECO:0007669"/>
    <property type="project" value="UniProtKB-KW"/>
</dbReference>
<keyword evidence="5" id="KW-0496">Mitochondrion</keyword>
<proteinExistence type="predicted"/>
<organism evidence="8 9">
    <name type="scientific">Pneumocystis jirovecii (strain RU7)</name>
    <name type="common">Human pneumocystis pneumonia agent</name>
    <dbReference type="NCBI Taxonomy" id="1408657"/>
    <lineage>
        <taxon>Eukaryota</taxon>
        <taxon>Fungi</taxon>
        <taxon>Dikarya</taxon>
        <taxon>Ascomycota</taxon>
        <taxon>Taphrinomycotina</taxon>
        <taxon>Pneumocystomycetes</taxon>
        <taxon>Pneumocystaceae</taxon>
        <taxon>Pneumocystis</taxon>
    </lineage>
</organism>
<evidence type="ECO:0000313" key="9">
    <source>
        <dbReference type="Proteomes" id="UP000053447"/>
    </source>
</evidence>
<dbReference type="PROSITE" id="PS00674">
    <property type="entry name" value="AAA"/>
    <property type="match status" value="1"/>
</dbReference>
<dbReference type="InterPro" id="IPR003959">
    <property type="entry name" value="ATPase_AAA_core"/>
</dbReference>
<evidence type="ECO:0000256" key="5">
    <source>
        <dbReference type="ARBA" id="ARBA00023128"/>
    </source>
</evidence>
<evidence type="ECO:0000256" key="6">
    <source>
        <dbReference type="SAM" id="MobiDB-lite"/>
    </source>
</evidence>